<name>A0A2I0A9B5_9ASPA</name>
<dbReference type="STRING" id="1088818.A0A2I0A9B5"/>
<feature type="region of interest" description="Disordered" evidence="1">
    <location>
        <begin position="1"/>
        <end position="20"/>
    </location>
</feature>
<organism evidence="2 3">
    <name type="scientific">Apostasia shenzhenica</name>
    <dbReference type="NCBI Taxonomy" id="1088818"/>
    <lineage>
        <taxon>Eukaryota</taxon>
        <taxon>Viridiplantae</taxon>
        <taxon>Streptophyta</taxon>
        <taxon>Embryophyta</taxon>
        <taxon>Tracheophyta</taxon>
        <taxon>Spermatophyta</taxon>
        <taxon>Magnoliopsida</taxon>
        <taxon>Liliopsida</taxon>
        <taxon>Asparagales</taxon>
        <taxon>Orchidaceae</taxon>
        <taxon>Apostasioideae</taxon>
        <taxon>Apostasia</taxon>
    </lineage>
</organism>
<accession>A0A2I0A9B5</accession>
<protein>
    <submittedName>
        <fullName evidence="2">Uncharacterized protein</fullName>
    </submittedName>
</protein>
<sequence>MATSPPPLAPEQTVQRVSKASSDELLRKFAAVEEEGSEPLPAMVWRAYSLPRKRSRRVASGLGARDLFDGGGDLRAAPAGKMISRKRRASGGGGAVAEWKALIPGSSRKSSSPAVRRRPEGLVGNGVLLAALKKQMWRTAVQEASKMFMERHSINHVRLMSDAA</sequence>
<reference evidence="2 3" key="1">
    <citation type="journal article" date="2017" name="Nature">
        <title>The Apostasia genome and the evolution of orchids.</title>
        <authorList>
            <person name="Zhang G.Q."/>
            <person name="Liu K.W."/>
            <person name="Li Z."/>
            <person name="Lohaus R."/>
            <person name="Hsiao Y.Y."/>
            <person name="Niu S.C."/>
            <person name="Wang J.Y."/>
            <person name="Lin Y.C."/>
            <person name="Xu Q."/>
            <person name="Chen L.J."/>
            <person name="Yoshida K."/>
            <person name="Fujiwara S."/>
            <person name="Wang Z.W."/>
            <person name="Zhang Y.Q."/>
            <person name="Mitsuda N."/>
            <person name="Wang M."/>
            <person name="Liu G.H."/>
            <person name="Pecoraro L."/>
            <person name="Huang H.X."/>
            <person name="Xiao X.J."/>
            <person name="Lin M."/>
            <person name="Wu X.Y."/>
            <person name="Wu W.L."/>
            <person name="Chen Y.Y."/>
            <person name="Chang S.B."/>
            <person name="Sakamoto S."/>
            <person name="Ohme-Takagi M."/>
            <person name="Yagi M."/>
            <person name="Zeng S.J."/>
            <person name="Shen C.Y."/>
            <person name="Yeh C.M."/>
            <person name="Luo Y.B."/>
            <person name="Tsai W.C."/>
            <person name="Van de Peer Y."/>
            <person name="Liu Z.J."/>
        </authorList>
    </citation>
    <scope>NUCLEOTIDE SEQUENCE [LARGE SCALE GENOMIC DNA]</scope>
    <source>
        <strain evidence="3">cv. Shenzhen</strain>
        <tissue evidence="2">Stem</tissue>
    </source>
</reference>
<keyword evidence="3" id="KW-1185">Reference proteome</keyword>
<dbReference type="AlphaFoldDB" id="A0A2I0A9B5"/>
<dbReference type="EMBL" id="KZ452009">
    <property type="protein sequence ID" value="PKA52127.1"/>
    <property type="molecule type" value="Genomic_DNA"/>
</dbReference>
<dbReference type="PANTHER" id="PTHR36355:SF1">
    <property type="entry name" value="EXPRESSED PROTEIN"/>
    <property type="match status" value="1"/>
</dbReference>
<evidence type="ECO:0000313" key="2">
    <source>
        <dbReference type="EMBL" id="PKA52127.1"/>
    </source>
</evidence>
<gene>
    <name evidence="2" type="ORF">AXF42_Ash014064</name>
</gene>
<proteinExistence type="predicted"/>
<evidence type="ECO:0000256" key="1">
    <source>
        <dbReference type="SAM" id="MobiDB-lite"/>
    </source>
</evidence>
<dbReference type="PANTHER" id="PTHR36355">
    <property type="entry name" value="EXPRESSED PROTEIN"/>
    <property type="match status" value="1"/>
</dbReference>
<evidence type="ECO:0000313" key="3">
    <source>
        <dbReference type="Proteomes" id="UP000236161"/>
    </source>
</evidence>
<dbReference type="OrthoDB" id="1731546at2759"/>
<dbReference type="Proteomes" id="UP000236161">
    <property type="component" value="Unassembled WGS sequence"/>
</dbReference>